<keyword evidence="1" id="KW-0175">Coiled coil</keyword>
<name>A0ABP1QND0_9HEXA</name>
<evidence type="ECO:0000256" key="1">
    <source>
        <dbReference type="SAM" id="Coils"/>
    </source>
</evidence>
<sequence length="291" mass="32175">MEENKALELVTAVGSVSDDAKILQSLNLNLQVRVHNLESENTRLKAEVQSFKGKSFMYESLSKDLASLRKQFDKTAAALLRKCEAYDALKKEVTALKFRNSSPKSTLRSMKISKDFQVSNFQSKLALYEAMEYSSDEDCYGDKARRPSMGSCGNLLRQISADEVQPSDFGLAPPAAPLRNRLLIKLHSLKAASTESLASTGRKSIRAQEIQLKPVKSTTSTTRKIVPMKARLDTSVQSTRPAPKAPPSIRPALSQNNGHPKLIKMNNMTNIKRTNSNCSTKSAPSKPVFRV</sequence>
<reference evidence="3 4" key="1">
    <citation type="submission" date="2024-08" db="EMBL/GenBank/DDBJ databases">
        <authorList>
            <person name="Cucini C."/>
            <person name="Frati F."/>
        </authorList>
    </citation>
    <scope>NUCLEOTIDE SEQUENCE [LARGE SCALE GENOMIC DNA]</scope>
</reference>
<feature type="compositionally biased region" description="Polar residues" evidence="2">
    <location>
        <begin position="266"/>
        <end position="283"/>
    </location>
</feature>
<accession>A0ABP1QND0</accession>
<proteinExistence type="predicted"/>
<keyword evidence="4" id="KW-1185">Reference proteome</keyword>
<organism evidence="3 4">
    <name type="scientific">Orchesella dallaii</name>
    <dbReference type="NCBI Taxonomy" id="48710"/>
    <lineage>
        <taxon>Eukaryota</taxon>
        <taxon>Metazoa</taxon>
        <taxon>Ecdysozoa</taxon>
        <taxon>Arthropoda</taxon>
        <taxon>Hexapoda</taxon>
        <taxon>Collembola</taxon>
        <taxon>Entomobryomorpha</taxon>
        <taxon>Entomobryoidea</taxon>
        <taxon>Orchesellidae</taxon>
        <taxon>Orchesellinae</taxon>
        <taxon>Orchesella</taxon>
    </lineage>
</organism>
<feature type="coiled-coil region" evidence="1">
    <location>
        <begin position="27"/>
        <end position="54"/>
    </location>
</feature>
<dbReference type="EMBL" id="CAXLJM020000041">
    <property type="protein sequence ID" value="CAL8109466.1"/>
    <property type="molecule type" value="Genomic_DNA"/>
</dbReference>
<comment type="caution">
    <text evidence="3">The sequence shown here is derived from an EMBL/GenBank/DDBJ whole genome shotgun (WGS) entry which is preliminary data.</text>
</comment>
<gene>
    <name evidence="3" type="ORF">ODALV1_LOCUS13392</name>
</gene>
<dbReference type="Proteomes" id="UP001642540">
    <property type="component" value="Unassembled WGS sequence"/>
</dbReference>
<evidence type="ECO:0000313" key="3">
    <source>
        <dbReference type="EMBL" id="CAL8109466.1"/>
    </source>
</evidence>
<evidence type="ECO:0000256" key="2">
    <source>
        <dbReference type="SAM" id="MobiDB-lite"/>
    </source>
</evidence>
<evidence type="ECO:0000313" key="4">
    <source>
        <dbReference type="Proteomes" id="UP001642540"/>
    </source>
</evidence>
<feature type="region of interest" description="Disordered" evidence="2">
    <location>
        <begin position="233"/>
        <end position="291"/>
    </location>
</feature>
<protein>
    <submittedName>
        <fullName evidence="3">Uncharacterized protein</fullName>
    </submittedName>
</protein>